<dbReference type="Pfam" id="PF07238">
    <property type="entry name" value="PilZ"/>
    <property type="match status" value="1"/>
</dbReference>
<keyword evidence="3" id="KW-1185">Reference proteome</keyword>
<evidence type="ECO:0000313" key="2">
    <source>
        <dbReference type="EMBL" id="ERJ93951.1"/>
    </source>
</evidence>
<dbReference type="Gene3D" id="2.40.10.220">
    <property type="entry name" value="predicted glycosyltransferase like domains"/>
    <property type="match status" value="1"/>
</dbReference>
<sequence length="121" mass="13477">MGKKQRKHKRFQELGKVAVPDLCIFSGLLLDISLAGCCIRFPAIVEPDLNCDYEASFSFSNKQVPSSCTLIVHPCWTRYENGTTEIGFEFLHSPGTKALVSHIDYLAGENTVNAEAQYSYV</sequence>
<name>A0ABN0P0K0_TRELE</name>
<evidence type="ECO:0000313" key="3">
    <source>
        <dbReference type="Proteomes" id="UP000016649"/>
    </source>
</evidence>
<dbReference type="EMBL" id="AWVH01000012">
    <property type="protein sequence ID" value="ERJ93951.1"/>
    <property type="molecule type" value="Genomic_DNA"/>
</dbReference>
<gene>
    <name evidence="2" type="ORF">HMPREF9193_00568</name>
</gene>
<dbReference type="Proteomes" id="UP000016649">
    <property type="component" value="Unassembled WGS sequence"/>
</dbReference>
<comment type="caution">
    <text evidence="2">The sequence shown here is derived from an EMBL/GenBank/DDBJ whole genome shotgun (WGS) entry which is preliminary data.</text>
</comment>
<dbReference type="RefSeq" id="WP_021686416.1">
    <property type="nucleotide sequence ID" value="NZ_KI260556.1"/>
</dbReference>
<accession>A0ABN0P0K0</accession>
<organism evidence="2 3">
    <name type="scientific">Treponema lecithinolyticum ATCC 700332</name>
    <dbReference type="NCBI Taxonomy" id="1321815"/>
    <lineage>
        <taxon>Bacteria</taxon>
        <taxon>Pseudomonadati</taxon>
        <taxon>Spirochaetota</taxon>
        <taxon>Spirochaetia</taxon>
        <taxon>Spirochaetales</taxon>
        <taxon>Treponemataceae</taxon>
        <taxon>Treponema</taxon>
    </lineage>
</organism>
<evidence type="ECO:0000259" key="1">
    <source>
        <dbReference type="Pfam" id="PF07238"/>
    </source>
</evidence>
<dbReference type="SUPFAM" id="SSF141371">
    <property type="entry name" value="PilZ domain-like"/>
    <property type="match status" value="1"/>
</dbReference>
<protein>
    <submittedName>
        <fullName evidence="2">Type IV pilus assembly protein PilZ</fullName>
    </submittedName>
</protein>
<proteinExistence type="predicted"/>
<reference evidence="2 3" key="1">
    <citation type="submission" date="2013-08" db="EMBL/GenBank/DDBJ databases">
        <authorList>
            <person name="Weinstock G."/>
            <person name="Sodergren E."/>
            <person name="Wylie T."/>
            <person name="Fulton L."/>
            <person name="Fulton R."/>
            <person name="Fronick C."/>
            <person name="O'Laughlin M."/>
            <person name="Godfrey J."/>
            <person name="Miner T."/>
            <person name="Herter B."/>
            <person name="Appelbaum E."/>
            <person name="Cordes M."/>
            <person name="Lek S."/>
            <person name="Wollam A."/>
            <person name="Pepin K.H."/>
            <person name="Palsikar V.B."/>
            <person name="Mitreva M."/>
            <person name="Wilson R.K."/>
        </authorList>
    </citation>
    <scope>NUCLEOTIDE SEQUENCE [LARGE SCALE GENOMIC DNA]</scope>
    <source>
        <strain evidence="2 3">ATCC 700332</strain>
    </source>
</reference>
<dbReference type="InterPro" id="IPR009875">
    <property type="entry name" value="PilZ_domain"/>
</dbReference>
<feature type="domain" description="PilZ" evidence="1">
    <location>
        <begin position="5"/>
        <end position="94"/>
    </location>
</feature>